<dbReference type="GO" id="GO:0006421">
    <property type="term" value="P:asparaginyl-tRNA aminoacylation"/>
    <property type="evidence" value="ECO:0007669"/>
    <property type="project" value="InterPro"/>
</dbReference>
<dbReference type="NCBIfam" id="TIGR00457">
    <property type="entry name" value="asnS"/>
    <property type="match status" value="1"/>
</dbReference>
<dbReference type="PANTHER" id="PTHR22594:SF36">
    <property type="entry name" value="ASPARAGINE--TRNA LIGASE, CYTOPLASMIC 2"/>
    <property type="match status" value="1"/>
</dbReference>
<dbReference type="Pfam" id="PF00152">
    <property type="entry name" value="tRNA-synt_2"/>
    <property type="match status" value="2"/>
</dbReference>
<evidence type="ECO:0000256" key="4">
    <source>
        <dbReference type="ARBA" id="ARBA00022741"/>
    </source>
</evidence>
<dbReference type="AlphaFoldDB" id="A0A9Q0J201"/>
<dbReference type="PANTHER" id="PTHR22594">
    <property type="entry name" value="ASPARTYL/LYSYL-TRNA SYNTHETASE"/>
    <property type="match status" value="1"/>
</dbReference>
<evidence type="ECO:0000256" key="2">
    <source>
        <dbReference type="ARBA" id="ARBA00012816"/>
    </source>
</evidence>
<reference evidence="11" key="1">
    <citation type="submission" date="2022-02" db="EMBL/GenBank/DDBJ databases">
        <authorList>
            <person name="Henning P.M."/>
            <person name="McCubbin A.G."/>
            <person name="Shore J.S."/>
        </authorList>
    </citation>
    <scope>NUCLEOTIDE SEQUENCE</scope>
    <source>
        <strain evidence="11">F60SS</strain>
        <tissue evidence="11">Leaves</tissue>
    </source>
</reference>
<proteinExistence type="inferred from homology"/>
<dbReference type="InterPro" id="IPR004522">
    <property type="entry name" value="Asn-tRNA-ligase"/>
</dbReference>
<comment type="caution">
    <text evidence="11">The sequence shown here is derived from an EMBL/GenBank/DDBJ whole genome shotgun (WGS) entry which is preliminary data.</text>
</comment>
<dbReference type="Gene3D" id="3.30.930.10">
    <property type="entry name" value="Bira Bifunctional Protein, Domain 2"/>
    <property type="match status" value="1"/>
</dbReference>
<feature type="domain" description="Aminoacyl-tRNA synthetase class II (D/K/N)" evidence="10">
    <location>
        <begin position="392"/>
        <end position="654"/>
    </location>
</feature>
<evidence type="ECO:0000256" key="7">
    <source>
        <dbReference type="ARBA" id="ARBA00023146"/>
    </source>
</evidence>
<feature type="domain" description="Aminoacyl-tRNA synthetase class II (D/K/N)" evidence="10">
    <location>
        <begin position="253"/>
        <end position="308"/>
    </location>
</feature>
<evidence type="ECO:0000256" key="3">
    <source>
        <dbReference type="ARBA" id="ARBA00022598"/>
    </source>
</evidence>
<evidence type="ECO:0000256" key="1">
    <source>
        <dbReference type="ARBA" id="ARBA00008226"/>
    </source>
</evidence>
<organism evidence="11 12">
    <name type="scientific">Turnera subulata</name>
    <dbReference type="NCBI Taxonomy" id="218843"/>
    <lineage>
        <taxon>Eukaryota</taxon>
        <taxon>Viridiplantae</taxon>
        <taxon>Streptophyta</taxon>
        <taxon>Embryophyta</taxon>
        <taxon>Tracheophyta</taxon>
        <taxon>Spermatophyta</taxon>
        <taxon>Magnoliopsida</taxon>
        <taxon>eudicotyledons</taxon>
        <taxon>Gunneridae</taxon>
        <taxon>Pentapetalae</taxon>
        <taxon>rosids</taxon>
        <taxon>fabids</taxon>
        <taxon>Malpighiales</taxon>
        <taxon>Passifloraceae</taxon>
        <taxon>Turnera</taxon>
    </lineage>
</organism>
<name>A0A9Q0J201_9ROSI</name>
<feature type="region of interest" description="Disordered" evidence="9">
    <location>
        <begin position="88"/>
        <end position="113"/>
    </location>
</feature>
<reference evidence="11" key="2">
    <citation type="journal article" date="2023" name="Plants (Basel)">
        <title>Annotation of the Turnera subulata (Passifloraceae) Draft Genome Reveals the S-Locus Evolved after the Divergence of Turneroideae from Passifloroideae in a Stepwise Manner.</title>
        <authorList>
            <person name="Henning P.M."/>
            <person name="Roalson E.H."/>
            <person name="Mir W."/>
            <person name="McCubbin A.G."/>
            <person name="Shore J.S."/>
        </authorList>
    </citation>
    <scope>NUCLEOTIDE SEQUENCE</scope>
    <source>
        <strain evidence="11">F60SS</strain>
    </source>
</reference>
<evidence type="ECO:0000313" key="12">
    <source>
        <dbReference type="Proteomes" id="UP001141552"/>
    </source>
</evidence>
<keyword evidence="6" id="KW-0648">Protein biosynthesis</keyword>
<keyword evidence="3" id="KW-0436">Ligase</keyword>
<feature type="compositionally biased region" description="Basic and acidic residues" evidence="9">
    <location>
        <begin position="14"/>
        <end position="31"/>
    </location>
</feature>
<evidence type="ECO:0000256" key="5">
    <source>
        <dbReference type="ARBA" id="ARBA00022840"/>
    </source>
</evidence>
<gene>
    <name evidence="11" type="ORF">Tsubulata_034671</name>
</gene>
<feature type="region of interest" description="Disordered" evidence="9">
    <location>
        <begin position="1"/>
        <end position="38"/>
    </location>
</feature>
<dbReference type="EC" id="6.1.1.22" evidence="2"/>
<dbReference type="NCBIfam" id="NF003037">
    <property type="entry name" value="PRK03932.1"/>
    <property type="match status" value="1"/>
</dbReference>
<keyword evidence="12" id="KW-1185">Reference proteome</keyword>
<keyword evidence="8" id="KW-0175">Coiled coil</keyword>
<dbReference type="InterPro" id="IPR045864">
    <property type="entry name" value="aa-tRNA-synth_II/BPL/LPL"/>
</dbReference>
<dbReference type="EMBL" id="JAKUCV010007009">
    <property type="protein sequence ID" value="KAJ4825062.1"/>
    <property type="molecule type" value="Genomic_DNA"/>
</dbReference>
<feature type="coiled-coil region" evidence="8">
    <location>
        <begin position="332"/>
        <end position="376"/>
    </location>
</feature>
<evidence type="ECO:0000256" key="8">
    <source>
        <dbReference type="SAM" id="Coils"/>
    </source>
</evidence>
<dbReference type="CDD" id="cd04318">
    <property type="entry name" value="EcAsnRS_like_N"/>
    <property type="match status" value="1"/>
</dbReference>
<dbReference type="InterPro" id="IPR004364">
    <property type="entry name" value="Aa-tRNA-synt_II"/>
</dbReference>
<dbReference type="GO" id="GO:0005524">
    <property type="term" value="F:ATP binding"/>
    <property type="evidence" value="ECO:0007669"/>
    <property type="project" value="UniProtKB-KW"/>
</dbReference>
<evidence type="ECO:0000259" key="10">
    <source>
        <dbReference type="Pfam" id="PF00152"/>
    </source>
</evidence>
<accession>A0A9Q0J201</accession>
<comment type="similarity">
    <text evidence="1">Belongs to the class-II aminoacyl-tRNA synthetase family.</text>
</comment>
<keyword evidence="7" id="KW-0030">Aminoacyl-tRNA synthetase</keyword>
<sequence length="661" mass="73521">MAPSQESIVAPQEPKLDSQEHKLLASKKEPEMVSNEQEQHLPAAAALVSKYSNRVALKSILERGDGGAGLVGERLVIGGWVKSSMEVVKKEHVPSPQPQPQPQQQSQGDHKSQDVSCVEIFQTRIPLFRSLIKILGGGSSGGAGGGLYPARDKFEPMIPKQPPPSIAYLLVSDGSCVASLQVTVDSSVASTRQLLPIGTCILVEGVLKQTTGHGKHSVELNVEKILHLGTVDQDSYPLSKKRLPLENLRDFAHFRSRTTTVASVMRIRSALTMATHTFFQNNGFLSVQVPIITTADGEGFSDKFQVTTVFGKEGKEELTASVDTEGAGLDVVKAAIKEKSSLVEQLKRTESNREALAAALQDLRKTNQLASQIEAKEKVKSRATVKGDKVFPEEFFSQKTHLTVSGHLHLESFACALGNVYSFGPRFRANRKDSAKEVAEMWMVEAQMAFSQLEDAMNCAIDYFKFLCKWILQNCSEDMKFVLKRIDKTSIDRIQSMILYPYEKISYMDAVDILKRVTDRSFETKLEWGVALTAEHLSYLTDDVYKRPVIVYNHPKGTKPFYMRLNSDGKTVASFDMVVPKFGTIIRGSQSEERIDMLNTRIKELGLPRDQYEWYVDLRRNGTVVHSGFSLGFDLMVLFSTGLNDVKDAIPFPRSYGRVNN</sequence>
<dbReference type="GO" id="GO:0004816">
    <property type="term" value="F:asparagine-tRNA ligase activity"/>
    <property type="evidence" value="ECO:0007669"/>
    <property type="project" value="UniProtKB-EC"/>
</dbReference>
<dbReference type="GO" id="GO:0005739">
    <property type="term" value="C:mitochondrion"/>
    <property type="evidence" value="ECO:0007669"/>
    <property type="project" value="TreeGrafter"/>
</dbReference>
<keyword evidence="4" id="KW-0547">Nucleotide-binding</keyword>
<evidence type="ECO:0000256" key="9">
    <source>
        <dbReference type="SAM" id="MobiDB-lite"/>
    </source>
</evidence>
<dbReference type="SUPFAM" id="SSF55681">
    <property type="entry name" value="Class II aaRS and biotin synthetases"/>
    <property type="match status" value="1"/>
</dbReference>
<dbReference type="OrthoDB" id="1931232at2759"/>
<evidence type="ECO:0000313" key="11">
    <source>
        <dbReference type="EMBL" id="KAJ4825062.1"/>
    </source>
</evidence>
<dbReference type="Proteomes" id="UP001141552">
    <property type="component" value="Unassembled WGS sequence"/>
</dbReference>
<keyword evidence="5" id="KW-0067">ATP-binding</keyword>
<evidence type="ECO:0000256" key="6">
    <source>
        <dbReference type="ARBA" id="ARBA00022917"/>
    </source>
</evidence>
<protein>
    <recommendedName>
        <fullName evidence="2">asparagine--tRNA ligase</fullName>
        <ecNumber evidence="2">6.1.1.22</ecNumber>
    </recommendedName>
</protein>